<reference evidence="1 2" key="1">
    <citation type="submission" date="2014-03" db="EMBL/GenBank/DDBJ databases">
        <title>Draft Genome of Photorhabdus temperata Meg1.</title>
        <authorList>
            <person name="Hurst S.G.IV."/>
            <person name="Morris K."/>
            <person name="Thomas K."/>
            <person name="Tisa L.S."/>
        </authorList>
    </citation>
    <scope>NUCLEOTIDE SEQUENCE [LARGE SCALE GENOMIC DNA]</scope>
    <source>
        <strain evidence="1 2">Meg1</strain>
    </source>
</reference>
<dbReference type="EMBL" id="JGVH01000009">
    <property type="protein sequence ID" value="KER04388.1"/>
    <property type="molecule type" value="Genomic_DNA"/>
</dbReference>
<protein>
    <submittedName>
        <fullName evidence="1">Uncharacterized protein</fullName>
    </submittedName>
</protein>
<gene>
    <name evidence="1" type="ORF">MEG1DRAFT_00934</name>
</gene>
<proteinExistence type="predicted"/>
<dbReference type="PATRIC" id="fig|1393735.3.peg.960"/>
<comment type="caution">
    <text evidence="1">The sequence shown here is derived from an EMBL/GenBank/DDBJ whole genome shotgun (WGS) entry which is preliminary data.</text>
</comment>
<sequence length="131" mass="15748">MAPIMRKNQLKQQKEKGQVADMNENIKLRLLENKDDLIEGTFCYSLFEESIFCPNLMTEFIEIAEFFLSYNNDLEIKQLLEWIISCVEQCFLSHHDENDYYHIKNYSIDIESKWENIWKPKLNYLLDIKGN</sequence>
<dbReference type="RefSeq" id="WP_231398272.1">
    <property type="nucleotide sequence ID" value="NZ_CAWLUD010000009.1"/>
</dbReference>
<evidence type="ECO:0000313" key="1">
    <source>
        <dbReference type="EMBL" id="KER04388.1"/>
    </source>
</evidence>
<dbReference type="Proteomes" id="UP000028002">
    <property type="component" value="Unassembled WGS sequence"/>
</dbReference>
<accession>A0A081S0D5</accession>
<dbReference type="AlphaFoldDB" id="A0A081S0D5"/>
<name>A0A081S0D5_PHOTE</name>
<evidence type="ECO:0000313" key="2">
    <source>
        <dbReference type="Proteomes" id="UP000028002"/>
    </source>
</evidence>
<organism evidence="1 2">
    <name type="scientific">Photorhabdus temperata subsp. temperata Meg1</name>
    <dbReference type="NCBI Taxonomy" id="1393735"/>
    <lineage>
        <taxon>Bacteria</taxon>
        <taxon>Pseudomonadati</taxon>
        <taxon>Pseudomonadota</taxon>
        <taxon>Gammaproteobacteria</taxon>
        <taxon>Enterobacterales</taxon>
        <taxon>Morganellaceae</taxon>
        <taxon>Photorhabdus</taxon>
    </lineage>
</organism>